<keyword evidence="3" id="KW-0551">Lipid droplet</keyword>
<protein>
    <recommendedName>
        <fullName evidence="8">Lipid droplet-associated hydrolase</fullName>
    </recommendedName>
</protein>
<evidence type="ECO:0000256" key="3">
    <source>
        <dbReference type="ARBA" id="ARBA00022677"/>
    </source>
</evidence>
<keyword evidence="4" id="KW-0378">Hydrolase</keyword>
<proteinExistence type="inferred from homology"/>
<dbReference type="EMBL" id="MU854360">
    <property type="protein sequence ID" value="KAK4041265.1"/>
    <property type="molecule type" value="Genomic_DNA"/>
</dbReference>
<dbReference type="Pfam" id="PF10230">
    <property type="entry name" value="LIDHydrolase"/>
    <property type="match status" value="1"/>
</dbReference>
<evidence type="ECO:0000313" key="6">
    <source>
        <dbReference type="EMBL" id="KAK4041265.1"/>
    </source>
</evidence>
<gene>
    <name evidence="6" type="ORF">C8A01DRAFT_34677</name>
</gene>
<sequence>MDDTGTGLNTVTQDQVPFLGYPSSRQDDPGHLQCLIYLIPGNPGLIAYYEPFMKTLRQLLDEKEAVAGCRHAFHIYGRNLLGFQDGDHSPAFGTTTTSGTKTEPFTLEDQIRDVSDHLQQLNTSTLKTGQTFDQVILIGHSVGAYITLELFHRHHHARRVLHTTPTTTSNPPPDPLGTVPLTAAILLFPTISHIARSRSGQKLDLLRTTPFLDRAAHHIAKRFVDLCPGWLLSAVVRRVMGFPAHAVGATLQFLASRDGIWQALHLGKDEMRVIGEERWGEEMWVVQEMVEEEAEEEEGEDEGGVRGREGGEGKAGLGRTKFIFYFAERDHWVADECRDEFIERRRRQEKGRARVVVDEGGVPHAFCIHHSEFVAEKVKGWIGDIAGL</sequence>
<feature type="compositionally biased region" description="Basic and acidic residues" evidence="5">
    <location>
        <begin position="303"/>
        <end position="312"/>
    </location>
</feature>
<dbReference type="GO" id="GO:0005811">
    <property type="term" value="C:lipid droplet"/>
    <property type="evidence" value="ECO:0007669"/>
    <property type="project" value="UniProtKB-SubCell"/>
</dbReference>
<feature type="compositionally biased region" description="Acidic residues" evidence="5">
    <location>
        <begin position="291"/>
        <end position="302"/>
    </location>
</feature>
<organism evidence="6 7">
    <name type="scientific">Parachaetomium inaequale</name>
    <dbReference type="NCBI Taxonomy" id="2588326"/>
    <lineage>
        <taxon>Eukaryota</taxon>
        <taxon>Fungi</taxon>
        <taxon>Dikarya</taxon>
        <taxon>Ascomycota</taxon>
        <taxon>Pezizomycotina</taxon>
        <taxon>Sordariomycetes</taxon>
        <taxon>Sordariomycetidae</taxon>
        <taxon>Sordariales</taxon>
        <taxon>Chaetomiaceae</taxon>
        <taxon>Parachaetomium</taxon>
    </lineage>
</organism>
<dbReference type="GO" id="GO:0019915">
    <property type="term" value="P:lipid storage"/>
    <property type="evidence" value="ECO:0007669"/>
    <property type="project" value="InterPro"/>
</dbReference>
<dbReference type="PANTHER" id="PTHR13390:SF0">
    <property type="entry name" value="LIPID DROPLET-ASSOCIATED HYDROLASE"/>
    <property type="match status" value="1"/>
</dbReference>
<evidence type="ECO:0000256" key="2">
    <source>
        <dbReference type="ARBA" id="ARBA00008300"/>
    </source>
</evidence>
<dbReference type="AlphaFoldDB" id="A0AAN6PJT2"/>
<dbReference type="Proteomes" id="UP001303115">
    <property type="component" value="Unassembled WGS sequence"/>
</dbReference>
<dbReference type="InterPro" id="IPR019363">
    <property type="entry name" value="LDAH"/>
</dbReference>
<evidence type="ECO:0000313" key="7">
    <source>
        <dbReference type="Proteomes" id="UP001303115"/>
    </source>
</evidence>
<accession>A0AAN6PJT2</accession>
<dbReference type="InterPro" id="IPR029058">
    <property type="entry name" value="AB_hydrolase_fold"/>
</dbReference>
<feature type="region of interest" description="Disordered" evidence="5">
    <location>
        <begin position="291"/>
        <end position="313"/>
    </location>
</feature>
<evidence type="ECO:0000256" key="1">
    <source>
        <dbReference type="ARBA" id="ARBA00004502"/>
    </source>
</evidence>
<dbReference type="SUPFAM" id="SSF53474">
    <property type="entry name" value="alpha/beta-Hydrolases"/>
    <property type="match status" value="1"/>
</dbReference>
<comment type="similarity">
    <text evidence="2">Belongs to the AB hydrolase superfamily. LDAH family.</text>
</comment>
<name>A0AAN6PJT2_9PEZI</name>
<evidence type="ECO:0000256" key="5">
    <source>
        <dbReference type="SAM" id="MobiDB-lite"/>
    </source>
</evidence>
<reference evidence="7" key="1">
    <citation type="journal article" date="2023" name="Mol. Phylogenet. Evol.">
        <title>Genome-scale phylogeny and comparative genomics of the fungal order Sordariales.</title>
        <authorList>
            <person name="Hensen N."/>
            <person name="Bonometti L."/>
            <person name="Westerberg I."/>
            <person name="Brannstrom I.O."/>
            <person name="Guillou S."/>
            <person name="Cros-Aarteil S."/>
            <person name="Calhoun S."/>
            <person name="Haridas S."/>
            <person name="Kuo A."/>
            <person name="Mondo S."/>
            <person name="Pangilinan J."/>
            <person name="Riley R."/>
            <person name="LaButti K."/>
            <person name="Andreopoulos B."/>
            <person name="Lipzen A."/>
            <person name="Chen C."/>
            <person name="Yan M."/>
            <person name="Daum C."/>
            <person name="Ng V."/>
            <person name="Clum A."/>
            <person name="Steindorff A."/>
            <person name="Ohm R.A."/>
            <person name="Martin F."/>
            <person name="Silar P."/>
            <person name="Natvig D.O."/>
            <person name="Lalanne C."/>
            <person name="Gautier V."/>
            <person name="Ament-Velasquez S.L."/>
            <person name="Kruys A."/>
            <person name="Hutchinson M.I."/>
            <person name="Powell A.J."/>
            <person name="Barry K."/>
            <person name="Miller A.N."/>
            <person name="Grigoriev I.V."/>
            <person name="Debuchy R."/>
            <person name="Gladieux P."/>
            <person name="Hiltunen Thoren M."/>
            <person name="Johannesson H."/>
        </authorList>
    </citation>
    <scope>NUCLEOTIDE SEQUENCE [LARGE SCALE GENOMIC DNA]</scope>
    <source>
        <strain evidence="7">CBS 284.82</strain>
    </source>
</reference>
<evidence type="ECO:0008006" key="8">
    <source>
        <dbReference type="Google" id="ProtNLM"/>
    </source>
</evidence>
<evidence type="ECO:0000256" key="4">
    <source>
        <dbReference type="ARBA" id="ARBA00022801"/>
    </source>
</evidence>
<dbReference type="Gene3D" id="3.40.50.1820">
    <property type="entry name" value="alpha/beta hydrolase"/>
    <property type="match status" value="1"/>
</dbReference>
<comment type="caution">
    <text evidence="6">The sequence shown here is derived from an EMBL/GenBank/DDBJ whole genome shotgun (WGS) entry which is preliminary data.</text>
</comment>
<dbReference type="GO" id="GO:0016298">
    <property type="term" value="F:lipase activity"/>
    <property type="evidence" value="ECO:0007669"/>
    <property type="project" value="InterPro"/>
</dbReference>
<comment type="subcellular location">
    <subcellularLocation>
        <location evidence="1">Lipid droplet</location>
    </subcellularLocation>
</comment>
<dbReference type="PANTHER" id="PTHR13390">
    <property type="entry name" value="LIPASE"/>
    <property type="match status" value="1"/>
</dbReference>
<keyword evidence="7" id="KW-1185">Reference proteome</keyword>